<dbReference type="HOGENOM" id="CLU_2674286_0_0_1"/>
<proteinExistence type="predicted"/>
<name>T1L4K5_TETUR</name>
<dbReference type="Proteomes" id="UP000015104">
    <property type="component" value="Unassembled WGS sequence"/>
</dbReference>
<reference evidence="1" key="2">
    <citation type="submission" date="2015-06" db="UniProtKB">
        <authorList>
            <consortium name="EnsemblMetazoa"/>
        </authorList>
    </citation>
    <scope>IDENTIFICATION</scope>
</reference>
<keyword evidence="2" id="KW-1185">Reference proteome</keyword>
<reference evidence="2" key="1">
    <citation type="submission" date="2011-08" db="EMBL/GenBank/DDBJ databases">
        <authorList>
            <person name="Rombauts S."/>
        </authorList>
    </citation>
    <scope>NUCLEOTIDE SEQUENCE</scope>
    <source>
        <strain evidence="2">London</strain>
    </source>
</reference>
<evidence type="ECO:0000313" key="2">
    <source>
        <dbReference type="Proteomes" id="UP000015104"/>
    </source>
</evidence>
<dbReference type="AlphaFoldDB" id="T1L4K5"/>
<protein>
    <submittedName>
        <fullName evidence="1">Uncharacterized protein</fullName>
    </submittedName>
</protein>
<evidence type="ECO:0000313" key="1">
    <source>
        <dbReference type="EnsemblMetazoa" id="tetur39g00390.1"/>
    </source>
</evidence>
<dbReference type="EnsemblMetazoa" id="tetur39g00390.1">
    <property type="protein sequence ID" value="tetur39g00390.1"/>
    <property type="gene ID" value="tetur39g00390"/>
</dbReference>
<accession>T1L4K5</accession>
<sequence>MLNDSQPQVILRPDRGADLKRFLSMMLSRVQIPLRISLGDICIAKFQEHNIHEKRIRIRECCVPEILRPKVARAH</sequence>
<dbReference type="EMBL" id="CAEY01001102">
    <property type="status" value="NOT_ANNOTATED_CDS"/>
    <property type="molecule type" value="Genomic_DNA"/>
</dbReference>
<organism evidence="1 2">
    <name type="scientific">Tetranychus urticae</name>
    <name type="common">Two-spotted spider mite</name>
    <dbReference type="NCBI Taxonomy" id="32264"/>
    <lineage>
        <taxon>Eukaryota</taxon>
        <taxon>Metazoa</taxon>
        <taxon>Ecdysozoa</taxon>
        <taxon>Arthropoda</taxon>
        <taxon>Chelicerata</taxon>
        <taxon>Arachnida</taxon>
        <taxon>Acari</taxon>
        <taxon>Acariformes</taxon>
        <taxon>Trombidiformes</taxon>
        <taxon>Prostigmata</taxon>
        <taxon>Eleutherengona</taxon>
        <taxon>Raphignathae</taxon>
        <taxon>Tetranychoidea</taxon>
        <taxon>Tetranychidae</taxon>
        <taxon>Tetranychus</taxon>
    </lineage>
</organism>